<evidence type="ECO:0000256" key="1">
    <source>
        <dbReference type="SAM" id="MobiDB-lite"/>
    </source>
</evidence>
<dbReference type="EMBL" id="LFZN01000259">
    <property type="protein sequence ID" value="KXS94760.1"/>
    <property type="molecule type" value="Genomic_DNA"/>
</dbReference>
<proteinExistence type="predicted"/>
<dbReference type="Proteomes" id="UP000070133">
    <property type="component" value="Unassembled WGS sequence"/>
</dbReference>
<dbReference type="OrthoDB" id="10672513at2759"/>
<name>A0A139GX53_9PEZI</name>
<accession>A0A139GX53</accession>
<keyword evidence="3" id="KW-1185">Reference proteome</keyword>
<sequence length="217" mass="24836">MAYHHNALAHRPKKRTASDPGEEWGFIKKAKASTPEEEDDDDGGLEKFVRAQSAHSDSSEGEEGEGSSEQSEDTVLAEERDASDPEEEIFASQYGEFEQREWYDGKGYTGNRGHKAKRLAEFQEMTNERLEDWLEGDLCPREDDGDGYKEEMDWALNLLERLVDLVHYVKDKATYNRLLKEQRSKRRGAGGLPQIREKEVNLVLQREIKKAASEISK</sequence>
<organism evidence="2 3">
    <name type="scientific">Pseudocercospora eumusae</name>
    <dbReference type="NCBI Taxonomy" id="321146"/>
    <lineage>
        <taxon>Eukaryota</taxon>
        <taxon>Fungi</taxon>
        <taxon>Dikarya</taxon>
        <taxon>Ascomycota</taxon>
        <taxon>Pezizomycotina</taxon>
        <taxon>Dothideomycetes</taxon>
        <taxon>Dothideomycetidae</taxon>
        <taxon>Mycosphaerellales</taxon>
        <taxon>Mycosphaerellaceae</taxon>
        <taxon>Pseudocercospora</taxon>
    </lineage>
</organism>
<feature type="region of interest" description="Disordered" evidence="1">
    <location>
        <begin position="1"/>
        <end position="96"/>
    </location>
</feature>
<evidence type="ECO:0000313" key="3">
    <source>
        <dbReference type="Proteomes" id="UP000070133"/>
    </source>
</evidence>
<dbReference type="AlphaFoldDB" id="A0A139GX53"/>
<protein>
    <submittedName>
        <fullName evidence="2">Uncharacterized protein</fullName>
    </submittedName>
</protein>
<gene>
    <name evidence="2" type="ORF">AC578_7616</name>
</gene>
<comment type="caution">
    <text evidence="2">The sequence shown here is derived from an EMBL/GenBank/DDBJ whole genome shotgun (WGS) entry which is preliminary data.</text>
</comment>
<reference evidence="2 3" key="1">
    <citation type="submission" date="2015-07" db="EMBL/GenBank/DDBJ databases">
        <title>Comparative genomics of the Sigatoka disease complex on banana suggests a link between parallel evolutionary changes in Pseudocercospora fijiensis and Pseudocercospora eumusae and increased virulence on the banana host.</title>
        <authorList>
            <person name="Chang T.-C."/>
            <person name="Salvucci A."/>
            <person name="Crous P.W."/>
            <person name="Stergiopoulos I."/>
        </authorList>
    </citation>
    <scope>NUCLEOTIDE SEQUENCE [LARGE SCALE GENOMIC DNA]</scope>
    <source>
        <strain evidence="2 3">CBS 114824</strain>
    </source>
</reference>
<evidence type="ECO:0000313" key="2">
    <source>
        <dbReference type="EMBL" id="KXS94760.1"/>
    </source>
</evidence>
<feature type="compositionally biased region" description="Acidic residues" evidence="1">
    <location>
        <begin position="59"/>
        <end position="76"/>
    </location>
</feature>